<feature type="domain" description="FAD-binding PCMH-type" evidence="5">
    <location>
        <begin position="47"/>
        <end position="217"/>
    </location>
</feature>
<accession>A0A371CTV5</accession>
<dbReference type="Pfam" id="PF01565">
    <property type="entry name" value="FAD_binding_4"/>
    <property type="match status" value="1"/>
</dbReference>
<evidence type="ECO:0000256" key="2">
    <source>
        <dbReference type="ARBA" id="ARBA00013136"/>
    </source>
</evidence>
<dbReference type="EC" id="1.1.3.37" evidence="2"/>
<dbReference type="PIRSF" id="PIRSF000136">
    <property type="entry name" value="LGO_GLO"/>
    <property type="match status" value="1"/>
</dbReference>
<dbReference type="AlphaFoldDB" id="A0A371CTV5"/>
<keyword evidence="7" id="KW-1185">Reference proteome</keyword>
<dbReference type="InterPro" id="IPR016166">
    <property type="entry name" value="FAD-bd_PCMH"/>
</dbReference>
<dbReference type="EMBL" id="KZ857461">
    <property type="protein sequence ID" value="RDX43699.1"/>
    <property type="molecule type" value="Genomic_DNA"/>
</dbReference>
<gene>
    <name evidence="6" type="ORF">OH76DRAFT_1360885</name>
</gene>
<name>A0A371CTV5_9APHY</name>
<dbReference type="InterPro" id="IPR010031">
    <property type="entry name" value="FAD_lactone_oxidase-like"/>
</dbReference>
<dbReference type="InterPro" id="IPR006094">
    <property type="entry name" value="Oxid_FAD_bind_N"/>
</dbReference>
<dbReference type="Gene3D" id="3.30.43.10">
    <property type="entry name" value="Uridine Diphospho-n-acetylenolpyruvylglucosamine Reductase, domain 2"/>
    <property type="match status" value="1"/>
</dbReference>
<protein>
    <recommendedName>
        <fullName evidence="2">D-arabinono-1,4-lactone oxidase</fullName>
        <ecNumber evidence="2">1.1.3.37</ecNumber>
    </recommendedName>
    <alternativeName>
        <fullName evidence="4">L-galactono-gamma-lactone oxidase</fullName>
    </alternativeName>
</protein>
<dbReference type="GO" id="GO:0003885">
    <property type="term" value="F:D-arabinono-1,4-lactone oxidase activity"/>
    <property type="evidence" value="ECO:0007669"/>
    <property type="project" value="UniProtKB-EC"/>
</dbReference>
<dbReference type="InterPro" id="IPR036318">
    <property type="entry name" value="FAD-bd_PCMH-like_sf"/>
</dbReference>
<reference evidence="6 7" key="1">
    <citation type="journal article" date="2018" name="Biotechnol. Biofuels">
        <title>Integrative visual omics of the white-rot fungus Polyporus brumalis exposes the biotechnological potential of its oxidative enzymes for delignifying raw plant biomass.</title>
        <authorList>
            <person name="Miyauchi S."/>
            <person name="Rancon A."/>
            <person name="Drula E."/>
            <person name="Hage H."/>
            <person name="Chaduli D."/>
            <person name="Favel A."/>
            <person name="Grisel S."/>
            <person name="Henrissat B."/>
            <person name="Herpoel-Gimbert I."/>
            <person name="Ruiz-Duenas F.J."/>
            <person name="Chevret D."/>
            <person name="Hainaut M."/>
            <person name="Lin J."/>
            <person name="Wang M."/>
            <person name="Pangilinan J."/>
            <person name="Lipzen A."/>
            <person name="Lesage-Meessen L."/>
            <person name="Navarro D."/>
            <person name="Riley R."/>
            <person name="Grigoriev I.V."/>
            <person name="Zhou S."/>
            <person name="Raouche S."/>
            <person name="Rosso M.N."/>
        </authorList>
    </citation>
    <scope>NUCLEOTIDE SEQUENCE [LARGE SCALE GENOMIC DNA]</scope>
    <source>
        <strain evidence="6 7">BRFM 1820</strain>
    </source>
</reference>
<evidence type="ECO:0000313" key="6">
    <source>
        <dbReference type="EMBL" id="RDX43699.1"/>
    </source>
</evidence>
<dbReference type="OrthoDB" id="610608at2759"/>
<dbReference type="PANTHER" id="PTHR43762">
    <property type="entry name" value="L-GULONOLACTONE OXIDASE"/>
    <property type="match status" value="1"/>
</dbReference>
<dbReference type="Gene3D" id="3.30.70.2520">
    <property type="match status" value="1"/>
</dbReference>
<dbReference type="PROSITE" id="PS51387">
    <property type="entry name" value="FAD_PCMH"/>
    <property type="match status" value="1"/>
</dbReference>
<proteinExistence type="predicted"/>
<dbReference type="Pfam" id="PF04030">
    <property type="entry name" value="ALO"/>
    <property type="match status" value="1"/>
</dbReference>
<dbReference type="SUPFAM" id="SSF56176">
    <property type="entry name" value="FAD-binding/transporter-associated domain-like"/>
    <property type="match status" value="1"/>
</dbReference>
<dbReference type="GO" id="GO:0071949">
    <property type="term" value="F:FAD binding"/>
    <property type="evidence" value="ECO:0007669"/>
    <property type="project" value="InterPro"/>
</dbReference>
<dbReference type="GO" id="GO:0005739">
    <property type="term" value="C:mitochondrion"/>
    <property type="evidence" value="ECO:0007669"/>
    <property type="project" value="TreeGrafter"/>
</dbReference>
<evidence type="ECO:0000313" key="7">
    <source>
        <dbReference type="Proteomes" id="UP000256964"/>
    </source>
</evidence>
<evidence type="ECO:0000256" key="4">
    <source>
        <dbReference type="ARBA" id="ARBA00033418"/>
    </source>
</evidence>
<dbReference type="InterPro" id="IPR016169">
    <property type="entry name" value="FAD-bd_PCMH_sub2"/>
</dbReference>
<sequence>MPPPYSAPPPPSPSHPARVSELYQLLEPVAVRADSPRAKFTNWGLSYTCTPLAVFEPETEAQCEKILELARLEKKTVRVVGCGHSPSDLACTSGFMLRAERLNKVIEVNYDKRYVVCQAGIILNKLHTVLADHGLAMRNLGSISDQTLGGVVTTATHGTGFNFPVLCKDVLSLDILLADGSRVRCSEDKLPDLFYASLCGLGSTGLILQIQLSVEPAFRLKDVQESHTFDDALRDMDTVASSSEHVRYWWFPQADVVRSSVFSRTHEPKKPLSSWLWNSLVGYHFLQFLLFVARYFPALNLWYGHITAWLISGSSVSVDDSHRVFNLDCKYPQYTTEWAIPYENTRLCLTELRDWLEGEFADPSGLRPHCPLEIRFSDKDNIWLSPSYGQRTCWIGIVQYKPYGLNVPYQKLFSRFEQILIRHGGRPHWAKTHPFGPEELRKRYEHFDDFVRVLEQVDPHGMFRNPYVDRHIFGKTGPEFGQRVFKEIQ</sequence>
<organism evidence="6 7">
    <name type="scientific">Lentinus brumalis</name>
    <dbReference type="NCBI Taxonomy" id="2498619"/>
    <lineage>
        <taxon>Eukaryota</taxon>
        <taxon>Fungi</taxon>
        <taxon>Dikarya</taxon>
        <taxon>Basidiomycota</taxon>
        <taxon>Agaricomycotina</taxon>
        <taxon>Agaricomycetes</taxon>
        <taxon>Polyporales</taxon>
        <taxon>Polyporaceae</taxon>
        <taxon>Lentinus</taxon>
    </lineage>
</organism>
<dbReference type="STRING" id="139420.A0A371CTV5"/>
<dbReference type="GO" id="GO:0016020">
    <property type="term" value="C:membrane"/>
    <property type="evidence" value="ECO:0007669"/>
    <property type="project" value="InterPro"/>
</dbReference>
<dbReference type="InterPro" id="IPR007173">
    <property type="entry name" value="ALO_C"/>
</dbReference>
<dbReference type="PANTHER" id="PTHR43762:SF1">
    <property type="entry name" value="D-ARABINONO-1,4-LACTONE OXIDASE"/>
    <property type="match status" value="1"/>
</dbReference>
<keyword evidence="3" id="KW-0560">Oxidoreductase</keyword>
<dbReference type="Gene3D" id="1.10.45.10">
    <property type="entry name" value="Vanillyl-alcohol Oxidase, Chain A, domain 4"/>
    <property type="match status" value="1"/>
</dbReference>
<evidence type="ECO:0000256" key="3">
    <source>
        <dbReference type="ARBA" id="ARBA00023002"/>
    </source>
</evidence>
<dbReference type="Proteomes" id="UP000256964">
    <property type="component" value="Unassembled WGS sequence"/>
</dbReference>
<dbReference type="UniPathway" id="UPA00771">
    <property type="reaction ID" value="UER00766"/>
</dbReference>
<comment type="pathway">
    <text evidence="1">Cofactor biosynthesis; D-erythroascorbate biosynthesis; dehydro-D-arabinono-1,4-lactone from D-arabinose: step 2/2.</text>
</comment>
<dbReference type="InterPro" id="IPR016171">
    <property type="entry name" value="Vanillyl_alc_oxidase_C-sub2"/>
</dbReference>
<evidence type="ECO:0000259" key="5">
    <source>
        <dbReference type="PROSITE" id="PS51387"/>
    </source>
</evidence>
<evidence type="ECO:0000256" key="1">
    <source>
        <dbReference type="ARBA" id="ARBA00005083"/>
    </source>
</evidence>
<dbReference type="Gene3D" id="3.30.465.10">
    <property type="match status" value="1"/>
</dbReference>
<dbReference type="InterPro" id="IPR016167">
    <property type="entry name" value="FAD-bd_PCMH_sub1"/>
</dbReference>